<dbReference type="SUPFAM" id="SSF55781">
    <property type="entry name" value="GAF domain-like"/>
    <property type="match status" value="1"/>
</dbReference>
<evidence type="ECO:0000256" key="1">
    <source>
        <dbReference type="SAM" id="MobiDB-lite"/>
    </source>
</evidence>
<protein>
    <submittedName>
        <fullName evidence="6">EAL domain</fullName>
    </submittedName>
</protein>
<evidence type="ECO:0000313" key="7">
    <source>
        <dbReference type="Proteomes" id="UP000050497"/>
    </source>
</evidence>
<dbReference type="Pfam" id="PF00563">
    <property type="entry name" value="EAL"/>
    <property type="match status" value="1"/>
</dbReference>
<reference evidence="6 7" key="1">
    <citation type="submission" date="2015-09" db="EMBL/GenBank/DDBJ databases">
        <title>Identification and resolution of microdiversity through metagenomic sequencing of parallel consortia.</title>
        <authorList>
            <person name="Nelson W.C."/>
            <person name="Romine M.F."/>
            <person name="Lindemann S.R."/>
        </authorList>
    </citation>
    <scope>NUCLEOTIDE SEQUENCE [LARGE SCALE GENOMIC DNA]</scope>
    <source>
        <strain evidence="6">HL-109</strain>
    </source>
</reference>
<feature type="region of interest" description="Disordered" evidence="1">
    <location>
        <begin position="1"/>
        <end position="30"/>
    </location>
</feature>
<proteinExistence type="predicted"/>
<feature type="domain" description="PAC" evidence="3">
    <location>
        <begin position="270"/>
        <end position="322"/>
    </location>
</feature>
<dbReference type="CDD" id="cd00130">
    <property type="entry name" value="PAS"/>
    <property type="match status" value="3"/>
</dbReference>
<evidence type="ECO:0000259" key="5">
    <source>
        <dbReference type="PROSITE" id="PS50887"/>
    </source>
</evidence>
<dbReference type="SMART" id="SM00267">
    <property type="entry name" value="GGDEF"/>
    <property type="match status" value="1"/>
</dbReference>
<feature type="domain" description="GGDEF" evidence="5">
    <location>
        <begin position="606"/>
        <end position="739"/>
    </location>
</feature>
<dbReference type="OrthoDB" id="9814202at2"/>
<dbReference type="SUPFAM" id="SSF55785">
    <property type="entry name" value="PYP-like sensor domain (PAS domain)"/>
    <property type="match status" value="3"/>
</dbReference>
<dbReference type="PROSITE" id="PS50112">
    <property type="entry name" value="PAS"/>
    <property type="match status" value="2"/>
</dbReference>
<sequence length="1023" mass="114493">MLENAQMRERDEATRRSDHQDRYDAQHDARRHDEAVRLQALRNYRILDSPREPAFDDLVELAVKATGCPVALINFLDGDREFFKAEIGLDARERPLTPDCICLPTLHEPDLLVIPDLSADPRYAGNPKVVAAPGYRFYAGIALRNAEGVPVGTFCTLDFAARPQGLTPDQAGMLRILARMVMDRAEQRRALLAARERETRFRLMAEAMPQMVWCADPEGRIVYSNQRCRAFIHGDPDDRRRIDWLDFVHPEDRKRAAEAWDEALAQGAALEIAYRFRHHGGDYRWMLARALPVRDATGRIEHWFGTSTDIHETRAAQAELAMSEARYRALIEASALVVWRAAADGGIVDSTGWEEITGQSREEYKGDGWLTALHPDDRERFTMRARARLPNDRPRASHYRLRFSDGSYRWVCTRAVPLFDDDGALREWIGTVTDVHDAREAERKLTEQGETLRITLENMDQGLLMVDHEGRIRVYNQRFLELLDLPEAIVQGEAHFDDLTRYQVATGEVVLDAGNWPEWLPYPHEVRGAPPVYERQRPNGSVVEVRSVHLAGGGAVRTYTDVTETRRVEREMLRMARQDALTGLPNRFALQERLGQLRAPGNGERMRFGLMLVDIDNFKDLNDTLGHAAGDEILCAIGDRIRSVIPEDALAARLGGDEFAVLLPQIENMVDLERVATRIVTRMRHPFRIADRDFPCRASVGIAAFPDHGDDIDELVKLADIALYAAKHAGRDQYTVYTPALGEAAQKRVHTLRHARTALTQNAIVPFYQPKIDLVDGSVPGFEALLRWRHPEGGLRSPMEIAEAFSDPELSVAIGERMLDRLIDDMRSWDAAGIATGTVALNIANAEFLNPRFADSVIAVLDAAGIAPHRLEVEVTENVFLGHGAQAVSRALRRFREAGIQVSLDDFGTGYASLTHLDQFPLNWIKLDRSFVCRVGKSTRAEAILEGTIKLAHSLGLGVVAEGIETETELAFLAASGCQLGQGYLFARPMAASRVPHFIRESNPGPELVAPLGPRRKTAAGPA</sequence>
<dbReference type="STRING" id="1653334.GA0071312_0717"/>
<dbReference type="SMART" id="SM00086">
    <property type="entry name" value="PAC"/>
    <property type="match status" value="2"/>
</dbReference>
<dbReference type="InterPro" id="IPR001610">
    <property type="entry name" value="PAC"/>
</dbReference>
<comment type="caution">
    <text evidence="6">The sequence shown here is derived from an EMBL/GenBank/DDBJ whole genome shotgun (WGS) entry which is preliminary data.</text>
</comment>
<dbReference type="SMART" id="SM00091">
    <property type="entry name" value="PAS"/>
    <property type="match status" value="3"/>
</dbReference>
<dbReference type="FunFam" id="3.30.450.20:FF:000099">
    <property type="entry name" value="Sensory box sensor histidine kinase"/>
    <property type="match status" value="2"/>
</dbReference>
<dbReference type="SMART" id="SM00052">
    <property type="entry name" value="EAL"/>
    <property type="match status" value="1"/>
</dbReference>
<dbReference type="AlphaFoldDB" id="A0A0P8A4F3"/>
<name>A0A0P8A4F3_9HYPH</name>
<dbReference type="EMBL" id="LJSX01000018">
    <property type="protein sequence ID" value="KPQ10131.1"/>
    <property type="molecule type" value="Genomic_DNA"/>
</dbReference>
<dbReference type="SUPFAM" id="SSF55073">
    <property type="entry name" value="Nucleotide cyclase"/>
    <property type="match status" value="1"/>
</dbReference>
<dbReference type="Proteomes" id="UP000050497">
    <property type="component" value="Unassembled WGS sequence"/>
</dbReference>
<dbReference type="Pfam" id="PF00990">
    <property type="entry name" value="GGDEF"/>
    <property type="match status" value="1"/>
</dbReference>
<dbReference type="Pfam" id="PF08447">
    <property type="entry name" value="PAS_3"/>
    <property type="match status" value="2"/>
</dbReference>
<evidence type="ECO:0000313" key="6">
    <source>
        <dbReference type="EMBL" id="KPQ10131.1"/>
    </source>
</evidence>
<dbReference type="InterPro" id="IPR043128">
    <property type="entry name" value="Rev_trsase/Diguanyl_cyclase"/>
</dbReference>
<dbReference type="InterPro" id="IPR013655">
    <property type="entry name" value="PAS_fold_3"/>
</dbReference>
<dbReference type="NCBIfam" id="TIGR00254">
    <property type="entry name" value="GGDEF"/>
    <property type="match status" value="1"/>
</dbReference>
<dbReference type="Gene3D" id="3.30.70.270">
    <property type="match status" value="1"/>
</dbReference>
<accession>A0A0P8A4F3</accession>
<dbReference type="InterPro" id="IPR001633">
    <property type="entry name" value="EAL_dom"/>
</dbReference>
<dbReference type="InterPro" id="IPR000160">
    <property type="entry name" value="GGDEF_dom"/>
</dbReference>
<dbReference type="PATRIC" id="fig|1653334.4.peg.350"/>
<feature type="domain" description="PAS" evidence="2">
    <location>
        <begin position="448"/>
        <end position="499"/>
    </location>
</feature>
<dbReference type="PANTHER" id="PTHR44757:SF2">
    <property type="entry name" value="BIOFILM ARCHITECTURE MAINTENANCE PROTEIN MBAA"/>
    <property type="match status" value="1"/>
</dbReference>
<dbReference type="Pfam" id="PF12860">
    <property type="entry name" value="PAS_7"/>
    <property type="match status" value="1"/>
</dbReference>
<dbReference type="Gene3D" id="3.20.20.450">
    <property type="entry name" value="EAL domain"/>
    <property type="match status" value="1"/>
</dbReference>
<dbReference type="InterPro" id="IPR029016">
    <property type="entry name" value="GAF-like_dom_sf"/>
</dbReference>
<dbReference type="PROSITE" id="PS50883">
    <property type="entry name" value="EAL"/>
    <property type="match status" value="1"/>
</dbReference>
<gene>
    <name evidence="6" type="ORF">HLUCCO17_11860</name>
</gene>
<dbReference type="CDD" id="cd01948">
    <property type="entry name" value="EAL"/>
    <property type="match status" value="1"/>
</dbReference>
<dbReference type="InterPro" id="IPR000700">
    <property type="entry name" value="PAS-assoc_C"/>
</dbReference>
<dbReference type="Gene3D" id="3.30.450.40">
    <property type="match status" value="1"/>
</dbReference>
<evidence type="ECO:0000259" key="3">
    <source>
        <dbReference type="PROSITE" id="PS50113"/>
    </source>
</evidence>
<organism evidence="6 7">
    <name type="scientific">Saliniramus fredricksonii</name>
    <dbReference type="NCBI Taxonomy" id="1653334"/>
    <lineage>
        <taxon>Bacteria</taxon>
        <taxon>Pseudomonadati</taxon>
        <taxon>Pseudomonadota</taxon>
        <taxon>Alphaproteobacteria</taxon>
        <taxon>Hyphomicrobiales</taxon>
        <taxon>Salinarimonadaceae</taxon>
        <taxon>Saliniramus</taxon>
    </lineage>
</organism>
<dbReference type="CDD" id="cd01949">
    <property type="entry name" value="GGDEF"/>
    <property type="match status" value="1"/>
</dbReference>
<dbReference type="PANTHER" id="PTHR44757">
    <property type="entry name" value="DIGUANYLATE CYCLASE DGCP"/>
    <property type="match status" value="1"/>
</dbReference>
<dbReference type="InterPro" id="IPR035919">
    <property type="entry name" value="EAL_sf"/>
</dbReference>
<dbReference type="InterPro" id="IPR035965">
    <property type="entry name" value="PAS-like_dom_sf"/>
</dbReference>
<evidence type="ECO:0000259" key="2">
    <source>
        <dbReference type="PROSITE" id="PS50112"/>
    </source>
</evidence>
<dbReference type="InterPro" id="IPR052155">
    <property type="entry name" value="Biofilm_reg_signaling"/>
</dbReference>
<dbReference type="InterPro" id="IPR000014">
    <property type="entry name" value="PAS"/>
</dbReference>
<dbReference type="SUPFAM" id="SSF141868">
    <property type="entry name" value="EAL domain-like"/>
    <property type="match status" value="1"/>
</dbReference>
<dbReference type="PROSITE" id="PS50113">
    <property type="entry name" value="PAC"/>
    <property type="match status" value="2"/>
</dbReference>
<feature type="domain" description="PAS" evidence="2">
    <location>
        <begin position="197"/>
        <end position="267"/>
    </location>
</feature>
<feature type="domain" description="PAC" evidence="3">
    <location>
        <begin position="395"/>
        <end position="447"/>
    </location>
</feature>
<dbReference type="NCBIfam" id="TIGR00229">
    <property type="entry name" value="sensory_box"/>
    <property type="match status" value="2"/>
</dbReference>
<dbReference type="InterPro" id="IPR029787">
    <property type="entry name" value="Nucleotide_cyclase"/>
</dbReference>
<feature type="domain" description="EAL" evidence="4">
    <location>
        <begin position="748"/>
        <end position="1003"/>
    </location>
</feature>
<dbReference type="Gene3D" id="3.30.450.20">
    <property type="entry name" value="PAS domain"/>
    <property type="match status" value="3"/>
</dbReference>
<evidence type="ECO:0000259" key="4">
    <source>
        <dbReference type="PROSITE" id="PS50883"/>
    </source>
</evidence>
<dbReference type="RefSeq" id="WP_074443635.1">
    <property type="nucleotide sequence ID" value="NZ_FMBM01000001.1"/>
</dbReference>
<dbReference type="PROSITE" id="PS50887">
    <property type="entry name" value="GGDEF"/>
    <property type="match status" value="1"/>
</dbReference>